<protein>
    <submittedName>
        <fullName evidence="1">Uncharacterized protein</fullName>
    </submittedName>
</protein>
<dbReference type="EMBL" id="JOJP01000001">
    <property type="protein sequence ID" value="KEI71252.1"/>
    <property type="molecule type" value="Genomic_DNA"/>
</dbReference>
<name>A0A081KAS6_9GAMM</name>
<dbReference type="Proteomes" id="UP000027997">
    <property type="component" value="Unassembled WGS sequence"/>
</dbReference>
<reference evidence="1 2" key="1">
    <citation type="submission" date="2014-06" db="EMBL/GenBank/DDBJ databases">
        <title>Whole Genome Sequences of Three Symbiotic Endozoicomonas Bacteria.</title>
        <authorList>
            <person name="Neave M.J."/>
            <person name="Apprill A."/>
            <person name="Voolstra C.R."/>
        </authorList>
    </citation>
    <scope>NUCLEOTIDE SEQUENCE [LARGE SCALE GENOMIC DNA]</scope>
    <source>
        <strain evidence="1 2">DSM 22380</strain>
    </source>
</reference>
<keyword evidence="2" id="KW-1185">Reference proteome</keyword>
<proteinExistence type="predicted"/>
<accession>A0A081KAS6</accession>
<dbReference type="RefSeq" id="WP_020582822.1">
    <property type="nucleotide sequence ID" value="NZ_JOJP01000001.1"/>
</dbReference>
<organism evidence="1 2">
    <name type="scientific">Endozoicomonas elysicola</name>
    <dbReference type="NCBI Taxonomy" id="305900"/>
    <lineage>
        <taxon>Bacteria</taxon>
        <taxon>Pseudomonadati</taxon>
        <taxon>Pseudomonadota</taxon>
        <taxon>Gammaproteobacteria</taxon>
        <taxon>Oceanospirillales</taxon>
        <taxon>Endozoicomonadaceae</taxon>
        <taxon>Endozoicomonas</taxon>
    </lineage>
</organism>
<dbReference type="AlphaFoldDB" id="A0A081KAS6"/>
<gene>
    <name evidence="1" type="ORF">GV64_11310</name>
</gene>
<comment type="caution">
    <text evidence="1">The sequence shown here is derived from an EMBL/GenBank/DDBJ whole genome shotgun (WGS) entry which is preliminary data.</text>
</comment>
<evidence type="ECO:0000313" key="1">
    <source>
        <dbReference type="EMBL" id="KEI71252.1"/>
    </source>
</evidence>
<sequence length="127" mass="13660">MHAVKSAIYDNFVVSGYSDSEIKKEPTKCKHQAALECGLFCMVTAAATTCFLGYSTSAIACSAGVGCITGAELGNRSIAHKYDVITSQPKRGEIAMLHYKVAKLEQSVAALKHHINQQGAPPPYEPW</sequence>
<evidence type="ECO:0000313" key="2">
    <source>
        <dbReference type="Proteomes" id="UP000027997"/>
    </source>
</evidence>